<evidence type="ECO:0000313" key="3">
    <source>
        <dbReference type="Proteomes" id="UP000605259"/>
    </source>
</evidence>
<keyword evidence="1" id="KW-0472">Membrane</keyword>
<dbReference type="RefSeq" id="WP_188390173.1">
    <property type="nucleotide sequence ID" value="NZ_BMFK01000011.1"/>
</dbReference>
<sequence>MKLFLFECKKLWKKRTTWFTIVISAVAVIGLYISSYSMGEQIRRENIQETKGWVEDYPKHAEEKEVEMKEAEKADNQQLLISLLGNKERDERRYKHYQQLLQSYGEKDWQEFNKVMLEKSSSKEIVEQPDGIVHVVALEGGQEISPFTARSTLEELKWLAKTEVEPFAQIKTMHDEPFLSTIYDDFTGTALEQWEELKKRYATTGLSFVYQLVQFGAIPILILIGCFLFGNNISSEIGKKKRGLLFYYVLPVRRINVFLAKYISGLLSTMLFVVGILVVPIGVSMFIGEIGSLQYPILVYEGSAPSTVDPMFNSLKPLEDGFHFISLKEYIGQVLLLAIVLTVMVYSLYYAFAILFKMSPVTVLMTAIITFSGMKMAPLPYNPFSYVDMNKVINGEAAALAFNPAISIQNGVIFITVFTSILIVLGYALFRRIKI</sequence>
<feature type="transmembrane region" description="Helical" evidence="1">
    <location>
        <begin position="330"/>
        <end position="349"/>
    </location>
</feature>
<feature type="transmembrane region" description="Helical" evidence="1">
    <location>
        <begin position="270"/>
        <end position="288"/>
    </location>
</feature>
<protein>
    <recommendedName>
        <fullName evidence="4">ABC-2 family transporter protein</fullName>
    </recommendedName>
</protein>
<keyword evidence="3" id="KW-1185">Reference proteome</keyword>
<name>A0A917AYL2_9BACI</name>
<accession>A0A917AYL2</accession>
<evidence type="ECO:0000256" key="1">
    <source>
        <dbReference type="SAM" id="Phobius"/>
    </source>
</evidence>
<dbReference type="PANTHER" id="PTHR43471">
    <property type="entry name" value="ABC TRANSPORTER PERMEASE"/>
    <property type="match status" value="1"/>
</dbReference>
<keyword evidence="1" id="KW-0812">Transmembrane</keyword>
<proteinExistence type="predicted"/>
<gene>
    <name evidence="2" type="ORF">GCM10007140_38820</name>
</gene>
<evidence type="ECO:0000313" key="2">
    <source>
        <dbReference type="EMBL" id="GGE85676.1"/>
    </source>
</evidence>
<dbReference type="Proteomes" id="UP000605259">
    <property type="component" value="Unassembled WGS sequence"/>
</dbReference>
<organism evidence="2 3">
    <name type="scientific">Priestia taiwanensis</name>
    <dbReference type="NCBI Taxonomy" id="1347902"/>
    <lineage>
        <taxon>Bacteria</taxon>
        <taxon>Bacillati</taxon>
        <taxon>Bacillota</taxon>
        <taxon>Bacilli</taxon>
        <taxon>Bacillales</taxon>
        <taxon>Bacillaceae</taxon>
        <taxon>Priestia</taxon>
    </lineage>
</organism>
<comment type="caution">
    <text evidence="2">The sequence shown here is derived from an EMBL/GenBank/DDBJ whole genome shotgun (WGS) entry which is preliminary data.</text>
</comment>
<feature type="transmembrane region" description="Helical" evidence="1">
    <location>
        <begin position="361"/>
        <end position="381"/>
    </location>
</feature>
<feature type="transmembrane region" description="Helical" evidence="1">
    <location>
        <begin position="411"/>
        <end position="430"/>
    </location>
</feature>
<evidence type="ECO:0008006" key="4">
    <source>
        <dbReference type="Google" id="ProtNLM"/>
    </source>
</evidence>
<reference evidence="2" key="1">
    <citation type="journal article" date="2014" name="Int. J. Syst. Evol. Microbiol.">
        <title>Complete genome sequence of Corynebacterium casei LMG S-19264T (=DSM 44701T), isolated from a smear-ripened cheese.</title>
        <authorList>
            <consortium name="US DOE Joint Genome Institute (JGI-PGF)"/>
            <person name="Walter F."/>
            <person name="Albersmeier A."/>
            <person name="Kalinowski J."/>
            <person name="Ruckert C."/>
        </authorList>
    </citation>
    <scope>NUCLEOTIDE SEQUENCE</scope>
    <source>
        <strain evidence="2">CGMCC 1.12698</strain>
    </source>
</reference>
<feature type="transmembrane region" description="Helical" evidence="1">
    <location>
        <begin position="16"/>
        <end position="34"/>
    </location>
</feature>
<dbReference type="EMBL" id="BMFK01000011">
    <property type="protein sequence ID" value="GGE85676.1"/>
    <property type="molecule type" value="Genomic_DNA"/>
</dbReference>
<feature type="transmembrane region" description="Helical" evidence="1">
    <location>
        <begin position="208"/>
        <end position="230"/>
    </location>
</feature>
<dbReference type="AlphaFoldDB" id="A0A917AYL2"/>
<keyword evidence="1" id="KW-1133">Transmembrane helix</keyword>
<reference evidence="2" key="2">
    <citation type="submission" date="2020-09" db="EMBL/GenBank/DDBJ databases">
        <authorList>
            <person name="Sun Q."/>
            <person name="Zhou Y."/>
        </authorList>
    </citation>
    <scope>NUCLEOTIDE SEQUENCE</scope>
    <source>
        <strain evidence="2">CGMCC 1.12698</strain>
    </source>
</reference>
<feature type="transmembrane region" description="Helical" evidence="1">
    <location>
        <begin position="245"/>
        <end position="263"/>
    </location>
</feature>